<dbReference type="AlphaFoldDB" id="X0UCG5"/>
<dbReference type="PROSITE" id="PS01058">
    <property type="entry name" value="SAICAR_SYNTHETASE_2"/>
    <property type="match status" value="1"/>
</dbReference>
<name>X0UCG5_9ZZZZ</name>
<dbReference type="InterPro" id="IPR050089">
    <property type="entry name" value="SAICAR_synthetase"/>
</dbReference>
<organism evidence="8">
    <name type="scientific">marine sediment metagenome</name>
    <dbReference type="NCBI Taxonomy" id="412755"/>
    <lineage>
        <taxon>unclassified sequences</taxon>
        <taxon>metagenomes</taxon>
        <taxon>ecological metagenomes</taxon>
    </lineage>
</organism>
<evidence type="ECO:0000259" key="7">
    <source>
        <dbReference type="Pfam" id="PF01259"/>
    </source>
</evidence>
<feature type="domain" description="SAICAR synthetase/ADE2 N-terminal" evidence="7">
    <location>
        <begin position="2"/>
        <end position="130"/>
    </location>
</feature>
<sequence>SKRLGVEEGIKLKSTIVEYCYKSDELGDPFINEYVIRAFEFATDEEMAQMTEAALKVNEYLSGFFAERGILLVDFKLEFGRHKGEVLLGDEITPDGCRLWDSESHEKLDKDRFRRDLGKVEEAYEEVLRKVMQ</sequence>
<protein>
    <recommendedName>
        <fullName evidence="2">phosphoribosylaminoimidazolesuccinocarboxamide synthase</fullName>
        <ecNumber evidence="2">6.3.2.6</ecNumber>
    </recommendedName>
</protein>
<dbReference type="PANTHER" id="PTHR43599">
    <property type="entry name" value="MULTIFUNCTIONAL PROTEIN ADE2"/>
    <property type="match status" value="1"/>
</dbReference>
<keyword evidence="4" id="KW-0547">Nucleotide-binding</keyword>
<evidence type="ECO:0000256" key="1">
    <source>
        <dbReference type="ARBA" id="ARBA00004672"/>
    </source>
</evidence>
<evidence type="ECO:0000256" key="5">
    <source>
        <dbReference type="ARBA" id="ARBA00022755"/>
    </source>
</evidence>
<comment type="pathway">
    <text evidence="1">Purine metabolism; IMP biosynthesis via de novo pathway; 5-amino-1-(5-phospho-D-ribosyl)imidazole-4-carboxamide from 5-amino-1-(5-phospho-D-ribosyl)imidazole-4-carboxylate: step 1/2.</text>
</comment>
<gene>
    <name evidence="8" type="ORF">S01H1_19815</name>
</gene>
<dbReference type="InterPro" id="IPR018236">
    <property type="entry name" value="SAICAR_synthetase_CS"/>
</dbReference>
<dbReference type="Pfam" id="PF01259">
    <property type="entry name" value="SAICAR_synt"/>
    <property type="match status" value="1"/>
</dbReference>
<feature type="non-terminal residue" evidence="8">
    <location>
        <position position="1"/>
    </location>
</feature>
<dbReference type="PANTHER" id="PTHR43599:SF3">
    <property type="entry name" value="SI:DKEY-6E2.2"/>
    <property type="match status" value="1"/>
</dbReference>
<comment type="caution">
    <text evidence="8">The sequence shown here is derived from an EMBL/GenBank/DDBJ whole genome shotgun (WGS) entry which is preliminary data.</text>
</comment>
<reference evidence="8" key="1">
    <citation type="journal article" date="2014" name="Front. Microbiol.">
        <title>High frequency of phylogenetically diverse reductive dehalogenase-homologous genes in deep subseafloor sedimentary metagenomes.</title>
        <authorList>
            <person name="Kawai M."/>
            <person name="Futagami T."/>
            <person name="Toyoda A."/>
            <person name="Takaki Y."/>
            <person name="Nishi S."/>
            <person name="Hori S."/>
            <person name="Arai W."/>
            <person name="Tsubouchi T."/>
            <person name="Morono Y."/>
            <person name="Uchiyama I."/>
            <person name="Ito T."/>
            <person name="Fujiyama A."/>
            <person name="Inagaki F."/>
            <person name="Takami H."/>
        </authorList>
    </citation>
    <scope>NUCLEOTIDE SEQUENCE</scope>
    <source>
        <strain evidence="8">Expedition CK06-06</strain>
    </source>
</reference>
<evidence type="ECO:0000256" key="4">
    <source>
        <dbReference type="ARBA" id="ARBA00022741"/>
    </source>
</evidence>
<accession>X0UCG5</accession>
<proteinExistence type="predicted"/>
<dbReference type="GO" id="GO:0005524">
    <property type="term" value="F:ATP binding"/>
    <property type="evidence" value="ECO:0007669"/>
    <property type="project" value="UniProtKB-KW"/>
</dbReference>
<evidence type="ECO:0000256" key="2">
    <source>
        <dbReference type="ARBA" id="ARBA00012217"/>
    </source>
</evidence>
<dbReference type="EMBL" id="BARS01010752">
    <property type="protein sequence ID" value="GAF96996.1"/>
    <property type="molecule type" value="Genomic_DNA"/>
</dbReference>
<dbReference type="GO" id="GO:0006189">
    <property type="term" value="P:'de novo' IMP biosynthetic process"/>
    <property type="evidence" value="ECO:0007669"/>
    <property type="project" value="UniProtKB-UniPathway"/>
</dbReference>
<evidence type="ECO:0000256" key="6">
    <source>
        <dbReference type="ARBA" id="ARBA00022840"/>
    </source>
</evidence>
<evidence type="ECO:0000313" key="8">
    <source>
        <dbReference type="EMBL" id="GAF96996.1"/>
    </source>
</evidence>
<keyword evidence="6" id="KW-0067">ATP-binding</keyword>
<keyword evidence="5" id="KW-0658">Purine biosynthesis</keyword>
<dbReference type="EC" id="6.3.2.6" evidence="2"/>
<evidence type="ECO:0000256" key="3">
    <source>
        <dbReference type="ARBA" id="ARBA00022598"/>
    </source>
</evidence>
<keyword evidence="3" id="KW-0436">Ligase</keyword>
<dbReference type="UniPathway" id="UPA00074">
    <property type="reaction ID" value="UER00131"/>
</dbReference>
<dbReference type="GO" id="GO:0004639">
    <property type="term" value="F:phosphoribosylaminoimidazolesuccinocarboxamide synthase activity"/>
    <property type="evidence" value="ECO:0007669"/>
    <property type="project" value="UniProtKB-EC"/>
</dbReference>
<dbReference type="Gene3D" id="3.30.470.20">
    <property type="entry name" value="ATP-grasp fold, B domain"/>
    <property type="match status" value="1"/>
</dbReference>
<dbReference type="SUPFAM" id="SSF56104">
    <property type="entry name" value="SAICAR synthase-like"/>
    <property type="match status" value="1"/>
</dbReference>
<dbReference type="InterPro" id="IPR028923">
    <property type="entry name" value="SAICAR_synt/ADE2_N"/>
</dbReference>